<comment type="caution">
    <text evidence="2">The sequence shown here is derived from an EMBL/GenBank/DDBJ whole genome shotgun (WGS) entry which is preliminary data.</text>
</comment>
<dbReference type="GO" id="GO:0000287">
    <property type="term" value="F:magnesium ion binding"/>
    <property type="evidence" value="ECO:0007669"/>
    <property type="project" value="TreeGrafter"/>
</dbReference>
<dbReference type="Proteomes" id="UP000586305">
    <property type="component" value="Unassembled WGS sequence"/>
</dbReference>
<dbReference type="Gene3D" id="2.170.170.11">
    <property type="entry name" value="Malate synthase G - maily-beta sub-domain"/>
    <property type="match status" value="1"/>
</dbReference>
<dbReference type="SUPFAM" id="SSF51645">
    <property type="entry name" value="Malate synthase G"/>
    <property type="match status" value="1"/>
</dbReference>
<reference evidence="2 3" key="1">
    <citation type="submission" date="2020-04" db="EMBL/GenBank/DDBJ databases">
        <title>Pseudoalteromonas caenipelagi sp. nov., isolated from a tidal flat.</title>
        <authorList>
            <person name="Park S."/>
            <person name="Yoon J.-H."/>
        </authorList>
    </citation>
    <scope>NUCLEOTIDE SEQUENCE [LARGE SCALE GENOMIC DNA]</scope>
    <source>
        <strain evidence="2 3">JBTF-M23</strain>
    </source>
</reference>
<proteinExistence type="predicted"/>
<protein>
    <submittedName>
        <fullName evidence="2">Malate synthase</fullName>
    </submittedName>
</protein>
<evidence type="ECO:0000259" key="1">
    <source>
        <dbReference type="Pfam" id="PF20658"/>
    </source>
</evidence>
<dbReference type="PANTHER" id="PTHR42739:SF1">
    <property type="entry name" value="MALATE SYNTHASE G"/>
    <property type="match status" value="1"/>
</dbReference>
<dbReference type="GO" id="GO:0005829">
    <property type="term" value="C:cytosol"/>
    <property type="evidence" value="ECO:0007669"/>
    <property type="project" value="TreeGrafter"/>
</dbReference>
<evidence type="ECO:0000313" key="2">
    <source>
        <dbReference type="EMBL" id="NOU52192.1"/>
    </source>
</evidence>
<dbReference type="GO" id="GO:0009436">
    <property type="term" value="P:glyoxylate catabolic process"/>
    <property type="evidence" value="ECO:0007669"/>
    <property type="project" value="TreeGrafter"/>
</dbReference>
<dbReference type="GO" id="GO:0004474">
    <property type="term" value="F:malate synthase activity"/>
    <property type="evidence" value="ECO:0007669"/>
    <property type="project" value="InterPro"/>
</dbReference>
<keyword evidence="3" id="KW-1185">Reference proteome</keyword>
<gene>
    <name evidence="2" type="ORF">HG263_16810</name>
</gene>
<dbReference type="AlphaFoldDB" id="A0A849VFK2"/>
<dbReference type="InterPro" id="IPR048357">
    <property type="entry name" value="MSG_insertion"/>
</dbReference>
<name>A0A849VFK2_9GAMM</name>
<organism evidence="2 3">
    <name type="scientific">Pseudoalteromonas caenipelagi</name>
    <dbReference type="NCBI Taxonomy" id="2726988"/>
    <lineage>
        <taxon>Bacteria</taxon>
        <taxon>Pseudomonadati</taxon>
        <taxon>Pseudomonadota</taxon>
        <taxon>Gammaproteobacteria</taxon>
        <taxon>Alteromonadales</taxon>
        <taxon>Pseudoalteromonadaceae</taxon>
        <taxon>Pseudoalteromonas</taxon>
    </lineage>
</organism>
<dbReference type="PANTHER" id="PTHR42739">
    <property type="entry name" value="MALATE SYNTHASE G"/>
    <property type="match status" value="1"/>
</dbReference>
<feature type="domain" description="Malate synthase G alpha-beta insertion" evidence="1">
    <location>
        <begin position="21"/>
        <end position="85"/>
    </location>
</feature>
<dbReference type="InterPro" id="IPR006253">
    <property type="entry name" value="Malate_synthG"/>
</dbReference>
<dbReference type="Pfam" id="PF20658">
    <property type="entry name" value="MSG_insertion"/>
    <property type="match status" value="1"/>
</dbReference>
<dbReference type="RefSeq" id="WP_171627250.1">
    <property type="nucleotide sequence ID" value="NZ_JABBPG010000008.1"/>
</dbReference>
<dbReference type="EMBL" id="JABBPG010000008">
    <property type="protein sequence ID" value="NOU52192.1"/>
    <property type="molecule type" value="Genomic_DNA"/>
</dbReference>
<dbReference type="InterPro" id="IPR011076">
    <property type="entry name" value="Malate_synth_sf"/>
</dbReference>
<accession>A0A849VFK2</accession>
<sequence>MTALTRSSLTSRPITSEKLDIAKEYLDQHCPLDHGSHLHATHYVVYYNHLMAFFADGNHCGLKYPKQFVALCGHRDDPSAILLRKDDQLHIELSFNRCGDSGRLDRANIDDIQVETPLSSVSSKTELKRLWMSFLHGVQNTANLKLYTAKDGSDYSL</sequence>
<dbReference type="GO" id="GO:0006097">
    <property type="term" value="P:glyoxylate cycle"/>
    <property type="evidence" value="ECO:0007669"/>
    <property type="project" value="InterPro"/>
</dbReference>
<evidence type="ECO:0000313" key="3">
    <source>
        <dbReference type="Proteomes" id="UP000586305"/>
    </source>
</evidence>